<dbReference type="PANTHER" id="PTHR28190">
    <property type="entry name" value="NUCLEAR MIGRATION PROTEIN NUM1"/>
    <property type="match status" value="1"/>
</dbReference>
<feature type="compositionally biased region" description="Polar residues" evidence="2">
    <location>
        <begin position="653"/>
        <end position="662"/>
    </location>
</feature>
<organism evidence="4 5">
    <name type="scientific">Venturia nashicola</name>
    <dbReference type="NCBI Taxonomy" id="86259"/>
    <lineage>
        <taxon>Eukaryota</taxon>
        <taxon>Fungi</taxon>
        <taxon>Dikarya</taxon>
        <taxon>Ascomycota</taxon>
        <taxon>Pezizomycotina</taxon>
        <taxon>Dothideomycetes</taxon>
        <taxon>Pleosporomycetidae</taxon>
        <taxon>Venturiales</taxon>
        <taxon>Venturiaceae</taxon>
        <taxon>Venturia</taxon>
    </lineage>
</organism>
<dbReference type="EMBL" id="SNSC02000008">
    <property type="protein sequence ID" value="TID22245.1"/>
    <property type="molecule type" value="Genomic_DNA"/>
</dbReference>
<feature type="compositionally biased region" description="Basic and acidic residues" evidence="2">
    <location>
        <begin position="908"/>
        <end position="917"/>
    </location>
</feature>
<evidence type="ECO:0000256" key="2">
    <source>
        <dbReference type="SAM" id="MobiDB-lite"/>
    </source>
</evidence>
<feature type="region of interest" description="Disordered" evidence="2">
    <location>
        <begin position="835"/>
        <end position="926"/>
    </location>
</feature>
<feature type="region of interest" description="Disordered" evidence="2">
    <location>
        <begin position="617"/>
        <end position="698"/>
    </location>
</feature>
<gene>
    <name evidence="4" type="ORF">E6O75_ATG11039</name>
</gene>
<feature type="region of interest" description="Disordered" evidence="2">
    <location>
        <begin position="737"/>
        <end position="799"/>
    </location>
</feature>
<sequence>MVTKDYFSDLEGFGSGPSLPFPSDTPYQTPRMSNSRRSSRHASRSRNGSSSPPLMPSSSPPPMPGSSPATNGDDYKNNSHRHDDDVLTDPRRFTPTLHASLVSEILNVRRELDSKHKFIEDLEVNLKNARDESDELNAKLAASDKDRRQLKRQFQQLEHGTLAALEELAKDRDGAKSTFTDMKNKLDAAQKRIKSQEVDSERRHAIWEKEKHAWEAEKRGYERRVHITETRLKTVLEELAAHHEATELQANGVDGEDDDGLRDSGIGDDQSETASAQCSPMRRIKHHRSPSTSSRRSLNRFRRFSAQSATCGDSFKGNGISLADELQLDEEDEDFADEEQDDDCPQHEIKTRKGLDSRQSQHQDDETKGIFGNPIGGLQQPIDLEGRRFQDQNGSIDFRPEARLVYVDTGVQFSPPPSPVVTAVVKDMEKLPEMAPISYDDQIEANQRKKRVTVSPPPVIDRGQQMSPIPDEKPPKVTMVSSAVQTIEDRLMSPPASPKIITPPTSPIVAALPQPKIELASMSTQTDPTEEPKSPAFFDNTPLRTRALIPVPILIPSIAIHPPLSAPNSPTFKEAVLPPGTKNVSCQTTPFTVTTESIGVQTEEIRTDKRLWQKLPPHLHPSFVNSNPPTPDGKQRSVSDKSPMNRPAFYSPRSGSPTSDHFPSSPPPMPSPKAIEHRYPGNNDNGPLNGEGSAPRRPFRESSLFAGFEDGEEETELPQPSFQTPFFSGRLLKHVRNFGTRPSPVPEEKEMGATPPNQQDQTSSGRDSLDKSRANGKQKATSMRRSAMIQSGAAAHAYRSRTPSICSIGSSRLSNVSAGPPFPVPDRASSRKLFPLSKSEGSSSPTPKSGGGLFGQRRGPTPRQLVRKDSLRKVRSATTIQRNNSRGRNRSRSPPLNQPASPSFPPLPKDDVAEPDRVYPSQRSGEKLLAAEMTDVNGKTEGGRASQGTVIDAIAATMVGEWMFKYVRRRKSFGVAGDPDKESIGCPGTDGSVNVTGNGVRHKRWVWLSPYERAVMWSTKQPSSNSALMGKSGRKLMIQSVLDVRDDTPLPKNHGIAEPFNRSILILTPARALKFSAMSRDRHYSWLTALSFLAHSPLLAPGVPSLPSGEPTEAELIARGNRQPSIRRQTIRDSVRVAKDKARTNPNGKPKIPPVPSIQEFHSSPIGPSSATVTSGGLDCDLIADAAQAPTVPRFAHGRKRSHTGPRMPSSALRNLQYTQVVMPSYTSQASSDYGSGARDFSFIASSGRTSVASTSRSPLASNFTEGGVGTVRMEAFVEGEGGGPRPSQDSSSLGVGRDSRRTSRWSGSGSDSRRGGMVYSEEFDAFDPFRGF</sequence>
<proteinExistence type="predicted"/>
<feature type="coiled-coil region" evidence="1">
    <location>
        <begin position="112"/>
        <end position="153"/>
    </location>
</feature>
<dbReference type="Pfam" id="PF12814">
    <property type="entry name" value="Mcp5_PH"/>
    <property type="match status" value="1"/>
</dbReference>
<feature type="compositionally biased region" description="Acidic residues" evidence="2">
    <location>
        <begin position="333"/>
        <end position="343"/>
    </location>
</feature>
<evidence type="ECO:0000259" key="3">
    <source>
        <dbReference type="Pfam" id="PF12814"/>
    </source>
</evidence>
<dbReference type="GO" id="GO:0005938">
    <property type="term" value="C:cell cortex"/>
    <property type="evidence" value="ECO:0007669"/>
    <property type="project" value="InterPro"/>
</dbReference>
<dbReference type="GO" id="GO:0005543">
    <property type="term" value="F:phospholipid binding"/>
    <property type="evidence" value="ECO:0007669"/>
    <property type="project" value="InterPro"/>
</dbReference>
<comment type="caution">
    <text evidence="4">The sequence shown here is derived from an EMBL/GenBank/DDBJ whole genome shotgun (WGS) entry which is preliminary data.</text>
</comment>
<feature type="region of interest" description="Disordered" evidence="2">
    <location>
        <begin position="1278"/>
        <end position="1318"/>
    </location>
</feature>
<name>A0A4Z1P308_9PEZI</name>
<feature type="region of interest" description="Disordered" evidence="2">
    <location>
        <begin position="333"/>
        <end position="375"/>
    </location>
</feature>
<accession>A0A4Z1P308</accession>
<dbReference type="Proteomes" id="UP000298493">
    <property type="component" value="Unassembled WGS sequence"/>
</dbReference>
<dbReference type="STRING" id="86259.A0A4Z1P308"/>
<feature type="region of interest" description="Disordered" evidence="2">
    <location>
        <begin position="447"/>
        <end position="477"/>
    </location>
</feature>
<dbReference type="GO" id="GO:0005739">
    <property type="term" value="C:mitochondrion"/>
    <property type="evidence" value="ECO:0007669"/>
    <property type="project" value="TreeGrafter"/>
</dbReference>
<feature type="domain" description="Pleckstrin homology" evidence="3">
    <location>
        <begin position="950"/>
        <end position="1096"/>
    </location>
</feature>
<feature type="compositionally biased region" description="Low complexity" evidence="2">
    <location>
        <begin position="837"/>
        <end position="848"/>
    </location>
</feature>
<dbReference type="PANTHER" id="PTHR28190:SF2">
    <property type="entry name" value="MIGRATION PROTEIN, PUTATIVE (AFU_ORTHOLOGUE AFUA_2G07730)-RELATED"/>
    <property type="match status" value="1"/>
</dbReference>
<dbReference type="GO" id="GO:0000226">
    <property type="term" value="P:microtubule cytoskeleton organization"/>
    <property type="evidence" value="ECO:0007669"/>
    <property type="project" value="TreeGrafter"/>
</dbReference>
<dbReference type="GO" id="GO:0032065">
    <property type="term" value="P:maintenance of protein location in cell cortex"/>
    <property type="evidence" value="ECO:0007669"/>
    <property type="project" value="InterPro"/>
</dbReference>
<feature type="region of interest" description="Disordered" evidence="2">
    <location>
        <begin position="1"/>
        <end position="92"/>
    </location>
</feature>
<feature type="compositionally biased region" description="Polar residues" evidence="2">
    <location>
        <begin position="755"/>
        <end position="766"/>
    </location>
</feature>
<evidence type="ECO:0000313" key="4">
    <source>
        <dbReference type="EMBL" id="TID22245.1"/>
    </source>
</evidence>
<evidence type="ECO:0000256" key="1">
    <source>
        <dbReference type="SAM" id="Coils"/>
    </source>
</evidence>
<keyword evidence="5" id="KW-1185">Reference proteome</keyword>
<dbReference type="InterPro" id="IPR024774">
    <property type="entry name" value="PH_dom-Mcp5-type"/>
</dbReference>
<evidence type="ECO:0000313" key="5">
    <source>
        <dbReference type="Proteomes" id="UP000298493"/>
    </source>
</evidence>
<feature type="region of interest" description="Disordered" evidence="2">
    <location>
        <begin position="244"/>
        <end position="299"/>
    </location>
</feature>
<reference evidence="4 5" key="1">
    <citation type="submission" date="2019-04" db="EMBL/GenBank/DDBJ databases">
        <title>High contiguity whole genome sequence and gene annotation resource for two Venturia nashicola isolates.</title>
        <authorList>
            <person name="Prokchorchik M."/>
            <person name="Won K."/>
            <person name="Lee Y."/>
            <person name="Choi E.D."/>
            <person name="Segonzac C."/>
            <person name="Sohn K.H."/>
        </authorList>
    </citation>
    <scope>NUCLEOTIDE SEQUENCE [LARGE SCALE GENOMIC DNA]</scope>
    <source>
        <strain evidence="4 5">PRI2</strain>
    </source>
</reference>
<dbReference type="InterPro" id="IPR053005">
    <property type="entry name" value="Nuclear_Pos-Cytoskel_Interact"/>
</dbReference>
<feature type="compositionally biased region" description="Basic and acidic residues" evidence="2">
    <location>
        <begin position="344"/>
        <end position="368"/>
    </location>
</feature>
<dbReference type="GO" id="GO:0015631">
    <property type="term" value="F:tubulin binding"/>
    <property type="evidence" value="ECO:0007669"/>
    <property type="project" value="TreeGrafter"/>
</dbReference>
<feature type="compositionally biased region" description="Pro residues" evidence="2">
    <location>
        <begin position="53"/>
        <end position="65"/>
    </location>
</feature>
<feature type="compositionally biased region" description="Basic and acidic residues" evidence="2">
    <location>
        <begin position="73"/>
        <end position="92"/>
    </location>
</feature>
<protein>
    <recommendedName>
        <fullName evidence="3">Pleckstrin homology domain-containing protein</fullName>
    </recommendedName>
</protein>
<keyword evidence="1" id="KW-0175">Coiled coil</keyword>